<organism evidence="13 14">
    <name type="scientific">Neolecta irregularis (strain DAH-3)</name>
    <dbReference type="NCBI Taxonomy" id="1198029"/>
    <lineage>
        <taxon>Eukaryota</taxon>
        <taxon>Fungi</taxon>
        <taxon>Dikarya</taxon>
        <taxon>Ascomycota</taxon>
        <taxon>Taphrinomycotina</taxon>
        <taxon>Neolectales</taxon>
        <taxon>Neolectaceae</taxon>
        <taxon>Neolecta</taxon>
    </lineage>
</organism>
<dbReference type="EC" id="1.3.3.4" evidence="4 11"/>
<reference evidence="13 14" key="1">
    <citation type="submission" date="2016-04" db="EMBL/GenBank/DDBJ databases">
        <title>Evolutionary innovation and constraint leading to complex multicellularity in the Ascomycota.</title>
        <authorList>
            <person name="Cisse O."/>
            <person name="Nguyen A."/>
            <person name="Hewitt D.A."/>
            <person name="Jedd G."/>
            <person name="Stajich J.E."/>
        </authorList>
    </citation>
    <scope>NUCLEOTIDE SEQUENCE [LARGE SCALE GENOMIC DNA]</scope>
    <source>
        <strain evidence="13 14">DAH-3</strain>
    </source>
</reference>
<feature type="domain" description="Amine oxidase" evidence="12">
    <location>
        <begin position="11"/>
        <end position="434"/>
    </location>
</feature>
<dbReference type="PANTHER" id="PTHR42923:SF3">
    <property type="entry name" value="PROTOPORPHYRINOGEN OXIDASE"/>
    <property type="match status" value="1"/>
</dbReference>
<keyword evidence="14" id="KW-1185">Reference proteome</keyword>
<evidence type="ECO:0000313" key="14">
    <source>
        <dbReference type="Proteomes" id="UP000186594"/>
    </source>
</evidence>
<dbReference type="InterPro" id="IPR050464">
    <property type="entry name" value="Zeta_carotene_desat/Oxidored"/>
</dbReference>
<dbReference type="EMBL" id="LXFE01001906">
    <property type="protein sequence ID" value="OLL23301.1"/>
    <property type="molecule type" value="Genomic_DNA"/>
</dbReference>
<evidence type="ECO:0000256" key="5">
    <source>
        <dbReference type="ARBA" id="ARBA00022630"/>
    </source>
</evidence>
<dbReference type="Gene3D" id="3.50.50.60">
    <property type="entry name" value="FAD/NAD(P)-binding domain"/>
    <property type="match status" value="1"/>
</dbReference>
<dbReference type="GO" id="GO:0005743">
    <property type="term" value="C:mitochondrial inner membrane"/>
    <property type="evidence" value="ECO:0007669"/>
    <property type="project" value="UniProtKB-SubCell"/>
</dbReference>
<evidence type="ECO:0000256" key="3">
    <source>
        <dbReference type="ARBA" id="ARBA00010551"/>
    </source>
</evidence>
<comment type="pathway">
    <text evidence="2 11">Porphyrin-containing compound metabolism; protoporphyrin-IX biosynthesis; protoporphyrin-IX from protoporphyrinogen-IX: step 1/1.</text>
</comment>
<keyword evidence="8 11" id="KW-0350">Heme biosynthesis</keyword>
<evidence type="ECO:0000256" key="1">
    <source>
        <dbReference type="ARBA" id="ARBA00002600"/>
    </source>
</evidence>
<gene>
    <name evidence="13" type="ORF">NEOLI_004800</name>
</gene>
<protein>
    <recommendedName>
        <fullName evidence="4 11">Protoporphyrinogen oxidase</fullName>
        <ecNumber evidence="4 11">1.3.3.4</ecNumber>
    </recommendedName>
</protein>
<evidence type="ECO:0000313" key="13">
    <source>
        <dbReference type="EMBL" id="OLL23301.1"/>
    </source>
</evidence>
<dbReference type="InterPro" id="IPR002937">
    <property type="entry name" value="Amino_oxidase"/>
</dbReference>
<keyword evidence="6 11" id="KW-0274">FAD</keyword>
<keyword evidence="5 11" id="KW-0285">Flavoprotein</keyword>
<evidence type="ECO:0000256" key="8">
    <source>
        <dbReference type="ARBA" id="ARBA00023133"/>
    </source>
</evidence>
<dbReference type="SUPFAM" id="SSF51905">
    <property type="entry name" value="FAD/NAD(P)-binding domain"/>
    <property type="match status" value="1"/>
</dbReference>
<evidence type="ECO:0000256" key="6">
    <source>
        <dbReference type="ARBA" id="ARBA00022827"/>
    </source>
</evidence>
<dbReference type="GO" id="GO:0006782">
    <property type="term" value="P:protoporphyrinogen IX biosynthetic process"/>
    <property type="evidence" value="ECO:0007669"/>
    <property type="project" value="UniProtKB-UniRule"/>
</dbReference>
<comment type="caution">
    <text evidence="13">The sequence shown here is derived from an EMBL/GenBank/DDBJ whole genome shotgun (WGS) entry which is preliminary data.</text>
</comment>
<comment type="catalytic activity">
    <reaction evidence="10 11">
        <text>protoporphyrinogen IX + 3 O2 = protoporphyrin IX + 3 H2O2</text>
        <dbReference type="Rhea" id="RHEA:25576"/>
        <dbReference type="ChEBI" id="CHEBI:15379"/>
        <dbReference type="ChEBI" id="CHEBI:16240"/>
        <dbReference type="ChEBI" id="CHEBI:57306"/>
        <dbReference type="ChEBI" id="CHEBI:57307"/>
        <dbReference type="EC" id="1.3.3.4"/>
    </reaction>
</comment>
<dbReference type="Pfam" id="PF01593">
    <property type="entry name" value="Amino_oxidase"/>
    <property type="match status" value="1"/>
</dbReference>
<evidence type="ECO:0000256" key="10">
    <source>
        <dbReference type="ARBA" id="ARBA00047554"/>
    </source>
</evidence>
<sequence length="451" mass="50054">MKSVAILGGGISGLSAAYYLACLSPRTCITLFESSSRLGGWIQTTTTNGVKFELGPRTLRPEENAVQLLRQLHLQDQVVKISKSHPAAQNRFIWYKDRLCKLPHSLASIILNYKMPVLAGLASVFLEPFQPRSNLEDQSLHDFISRRFDPRIASNLVSAVIGGVYAGDTTKLSVRSTFPSLWNYEREHGSVIKGMLKATSKTIQGFEDTSIYSFKDGMQTLPDRLTETLRNISTVDIKTSTEVKHIARSFSGIDVNGKSFSHVISAFPCLSQARLVPCFPRLPTVSVHVINLYYSTENLVPVDGFGYLVPSSEPNPECLLGVIFDSAIFPGGTKLTIMMGGYHYDTVDRIPDDEQVTRRSLAVIKQQLGIKRQPDIINISYHKDCIPQYHVGYWKKMKETHGRILEEYDGRLSVIGNSVAGVGINDCIRGAKTMVENLAKGNRITGLESCF</sequence>
<dbReference type="OMA" id="EHNQAVQ"/>
<evidence type="ECO:0000256" key="9">
    <source>
        <dbReference type="ARBA" id="ARBA00023244"/>
    </source>
</evidence>
<comment type="subcellular location">
    <subcellularLocation>
        <location evidence="11">Mitochondrion inner membrane</location>
    </subcellularLocation>
</comment>
<dbReference type="UniPathway" id="UPA00251">
    <property type="reaction ID" value="UER00324"/>
</dbReference>
<keyword evidence="9 11" id="KW-0627">Porphyrin biosynthesis</keyword>
<evidence type="ECO:0000256" key="4">
    <source>
        <dbReference type="ARBA" id="ARBA00012867"/>
    </source>
</evidence>
<dbReference type="InterPro" id="IPR004572">
    <property type="entry name" value="Protoporphyrinogen_oxidase"/>
</dbReference>
<dbReference type="STRING" id="1198029.A0A1U7LLA8"/>
<proteinExistence type="inferred from homology"/>
<dbReference type="SUPFAM" id="SSF54373">
    <property type="entry name" value="FAD-linked reductases, C-terminal domain"/>
    <property type="match status" value="1"/>
</dbReference>
<dbReference type="OrthoDB" id="438553at2759"/>
<keyword evidence="7 11" id="KW-0560">Oxidoreductase</keyword>
<comment type="similarity">
    <text evidence="3 11">Belongs to the protoporphyrinogen/coproporphyrinogen oxidase family. Protoporphyrinogen oxidase subfamily.</text>
</comment>
<comment type="cofactor">
    <cofactor evidence="11">
        <name>FAD</name>
        <dbReference type="ChEBI" id="CHEBI:57692"/>
    </cofactor>
    <text evidence="11">Binds 1 FAD per subunit.</text>
</comment>
<dbReference type="InterPro" id="IPR036188">
    <property type="entry name" value="FAD/NAD-bd_sf"/>
</dbReference>
<dbReference type="NCBIfam" id="TIGR00562">
    <property type="entry name" value="proto_IX_ox"/>
    <property type="match status" value="1"/>
</dbReference>
<dbReference type="AlphaFoldDB" id="A0A1U7LLA8"/>
<evidence type="ECO:0000256" key="7">
    <source>
        <dbReference type="ARBA" id="ARBA00023002"/>
    </source>
</evidence>
<evidence type="ECO:0000256" key="11">
    <source>
        <dbReference type="RuleBase" id="RU367069"/>
    </source>
</evidence>
<dbReference type="Proteomes" id="UP000186594">
    <property type="component" value="Unassembled WGS sequence"/>
</dbReference>
<evidence type="ECO:0000256" key="2">
    <source>
        <dbReference type="ARBA" id="ARBA00005073"/>
    </source>
</evidence>
<dbReference type="GO" id="GO:0004729">
    <property type="term" value="F:oxygen-dependent protoporphyrinogen oxidase activity"/>
    <property type="evidence" value="ECO:0007669"/>
    <property type="project" value="UniProtKB-UniRule"/>
</dbReference>
<comment type="function">
    <text evidence="1 11">Catalyzes the 6-electron oxidation of protoporphyrinogen-IX to form protoporphyrin-IX.</text>
</comment>
<accession>A0A1U7LLA8</accession>
<dbReference type="PANTHER" id="PTHR42923">
    <property type="entry name" value="PROTOPORPHYRINOGEN OXIDASE"/>
    <property type="match status" value="1"/>
</dbReference>
<evidence type="ECO:0000259" key="12">
    <source>
        <dbReference type="Pfam" id="PF01593"/>
    </source>
</evidence>
<name>A0A1U7LLA8_NEOID</name>